<evidence type="ECO:0000259" key="1">
    <source>
        <dbReference type="Pfam" id="PF01863"/>
    </source>
</evidence>
<keyword evidence="2" id="KW-0378">Hydrolase</keyword>
<dbReference type="InterPro" id="IPR002725">
    <property type="entry name" value="YgjP-like_metallopeptidase"/>
</dbReference>
<gene>
    <name evidence="2" type="ORF">CBM2636_10269</name>
</gene>
<feature type="domain" description="YgjP-like metallopeptidase" evidence="1">
    <location>
        <begin position="29"/>
        <end position="245"/>
    </location>
</feature>
<dbReference type="PANTHER" id="PTHR30399">
    <property type="entry name" value="UNCHARACTERIZED PROTEIN YGJP"/>
    <property type="match status" value="1"/>
</dbReference>
<dbReference type="Proteomes" id="UP000254259">
    <property type="component" value="Chromosome CBM2636"/>
</dbReference>
<dbReference type="Gene3D" id="3.30.2010.10">
    <property type="entry name" value="Metalloproteases ('zincins'), catalytic domain"/>
    <property type="match status" value="1"/>
</dbReference>
<name>A0A9Q7UT98_9BURK</name>
<dbReference type="AlphaFoldDB" id="A0A9Q7UT98"/>
<dbReference type="EMBL" id="LT984813">
    <property type="protein sequence ID" value="SPD63253.1"/>
    <property type="molecule type" value="Genomic_DNA"/>
</dbReference>
<organism evidence="2 3">
    <name type="scientific">Cupriavidus taiwanensis</name>
    <dbReference type="NCBI Taxonomy" id="164546"/>
    <lineage>
        <taxon>Bacteria</taxon>
        <taxon>Pseudomonadati</taxon>
        <taxon>Pseudomonadota</taxon>
        <taxon>Betaproteobacteria</taxon>
        <taxon>Burkholderiales</taxon>
        <taxon>Burkholderiaceae</taxon>
        <taxon>Cupriavidus</taxon>
    </lineage>
</organism>
<dbReference type="GO" id="GO:0016787">
    <property type="term" value="F:hydrolase activity"/>
    <property type="evidence" value="ECO:0007669"/>
    <property type="project" value="UniProtKB-KW"/>
</dbReference>
<dbReference type="RefSeq" id="WP_115707928.1">
    <property type="nucleotide sequence ID" value="NZ_LT984813.1"/>
</dbReference>
<reference evidence="2 3" key="1">
    <citation type="submission" date="2018-01" db="EMBL/GenBank/DDBJ databases">
        <authorList>
            <person name="Clerissi C."/>
        </authorList>
    </citation>
    <scope>NUCLEOTIDE SEQUENCE [LARGE SCALE GENOMIC DNA]</scope>
    <source>
        <strain evidence="2">Cupriavidus taiwanensis SWF 66322</strain>
    </source>
</reference>
<dbReference type="InterPro" id="IPR053136">
    <property type="entry name" value="UTP_pyrophosphatase-like"/>
</dbReference>
<evidence type="ECO:0000313" key="3">
    <source>
        <dbReference type="Proteomes" id="UP000254259"/>
    </source>
</evidence>
<accession>A0A9Q7UT98</accession>
<dbReference type="CDD" id="cd07344">
    <property type="entry name" value="M48_yhfN_like"/>
    <property type="match status" value="1"/>
</dbReference>
<dbReference type="Pfam" id="PF01863">
    <property type="entry name" value="YgjP-like"/>
    <property type="match status" value="1"/>
</dbReference>
<proteinExistence type="predicted"/>
<dbReference type="PANTHER" id="PTHR30399:SF1">
    <property type="entry name" value="UTP PYROPHOSPHATASE"/>
    <property type="match status" value="1"/>
</dbReference>
<sequence>MQRVGMTTGVLTYGSEAIPFVVVERPARRTLGIEVHPDGSVRVLVPRACDDALVQEKLSQRASWISRQLAMFARYERYTVPRVPRQFLSGESHRYLGRQYRLRVLANDSAAMQEQVKLTRGEIVVASPGTLTPARVRGLLHRWYLDHAQDLYVKVVNEAFTAFGKRGLTCPKVVIREMRGRWGSLSPGGQMTLNSRLIQAPRRCIEYVVMHELCHLVHRDHSNGFFALLTERMPDWQKWKARLEEALL</sequence>
<protein>
    <submittedName>
        <fullName evidence="2">Predicted metal-dependent hydrolase</fullName>
    </submittedName>
</protein>
<evidence type="ECO:0000313" key="2">
    <source>
        <dbReference type="EMBL" id="SPD63253.1"/>
    </source>
</evidence>